<accession>A0ABS6IJY7</accession>
<keyword evidence="2" id="KW-1185">Reference proteome</keyword>
<name>A0ABS6IJY7_9HYPH</name>
<protein>
    <submittedName>
        <fullName evidence="1">Uncharacterized protein</fullName>
    </submittedName>
</protein>
<dbReference type="Proteomes" id="UP000727907">
    <property type="component" value="Unassembled WGS sequence"/>
</dbReference>
<evidence type="ECO:0000313" key="1">
    <source>
        <dbReference type="EMBL" id="MBU8874750.1"/>
    </source>
</evidence>
<reference evidence="1 2" key="1">
    <citation type="submission" date="2021-06" db="EMBL/GenBank/DDBJ databases">
        <authorList>
            <person name="Lee D.H."/>
        </authorList>
    </citation>
    <scope>NUCLEOTIDE SEQUENCE [LARGE SCALE GENOMIC DNA]</scope>
    <source>
        <strain evidence="1 2">MMS21-HV4-11</strain>
    </source>
</reference>
<sequence length="118" mass="13270">MHDPNDARQVRHAEQLEKLERQRVADDLGEVMGSEPGRRFVNGLLGLCDIRSDGYVPGGPDAQRHQDYMAGRRSIGIELLSELERYAPHLTELMTEEARLMQAEAELADLIAEEQNDG</sequence>
<proteinExistence type="predicted"/>
<dbReference type="EMBL" id="JAHOPB010000001">
    <property type="protein sequence ID" value="MBU8874750.1"/>
    <property type="molecule type" value="Genomic_DNA"/>
</dbReference>
<comment type="caution">
    <text evidence="1">The sequence shown here is derived from an EMBL/GenBank/DDBJ whole genome shotgun (WGS) entry which is preliminary data.</text>
</comment>
<evidence type="ECO:0000313" key="2">
    <source>
        <dbReference type="Proteomes" id="UP000727907"/>
    </source>
</evidence>
<gene>
    <name evidence="1" type="ORF">KQ910_13325</name>
</gene>
<dbReference type="RefSeq" id="WP_216960804.1">
    <property type="nucleotide sequence ID" value="NZ_JAHOPB010000001.1"/>
</dbReference>
<organism evidence="1 2">
    <name type="scientific">Reyranella humidisoli</name>
    <dbReference type="NCBI Taxonomy" id="2849149"/>
    <lineage>
        <taxon>Bacteria</taxon>
        <taxon>Pseudomonadati</taxon>
        <taxon>Pseudomonadota</taxon>
        <taxon>Alphaproteobacteria</taxon>
        <taxon>Hyphomicrobiales</taxon>
        <taxon>Reyranellaceae</taxon>
        <taxon>Reyranella</taxon>
    </lineage>
</organism>